<dbReference type="Pfam" id="PF22725">
    <property type="entry name" value="GFO_IDH_MocA_C3"/>
    <property type="match status" value="1"/>
</dbReference>
<dbReference type="PANTHER" id="PTHR43818">
    <property type="entry name" value="BCDNA.GH03377"/>
    <property type="match status" value="1"/>
</dbReference>
<dbReference type="InterPro" id="IPR050463">
    <property type="entry name" value="Gfo/Idh/MocA_oxidrdct_glycsds"/>
</dbReference>
<proteinExistence type="predicted"/>
<dbReference type="Gene3D" id="3.40.50.720">
    <property type="entry name" value="NAD(P)-binding Rossmann-like Domain"/>
    <property type="match status" value="1"/>
</dbReference>
<dbReference type="InterPro" id="IPR000683">
    <property type="entry name" value="Gfo/Idh/MocA-like_OxRdtase_N"/>
</dbReference>
<dbReference type="Proteomes" id="UP001500051">
    <property type="component" value="Unassembled WGS sequence"/>
</dbReference>
<evidence type="ECO:0008006" key="6">
    <source>
        <dbReference type="Google" id="ProtNLM"/>
    </source>
</evidence>
<dbReference type="InterPro" id="IPR036291">
    <property type="entry name" value="NAD(P)-bd_dom_sf"/>
</dbReference>
<dbReference type="InterPro" id="IPR055170">
    <property type="entry name" value="GFO_IDH_MocA-like_dom"/>
</dbReference>
<evidence type="ECO:0000313" key="5">
    <source>
        <dbReference type="Proteomes" id="UP001500051"/>
    </source>
</evidence>
<feature type="domain" description="Gfo/Idh/MocA-like oxidoreductase N-terminal" evidence="2">
    <location>
        <begin position="28"/>
        <end position="148"/>
    </location>
</feature>
<protein>
    <recommendedName>
        <fullName evidence="6">Gfo/Idh/MocA family oxidoreductase</fullName>
    </recommendedName>
</protein>
<dbReference type="Pfam" id="PF01408">
    <property type="entry name" value="GFO_IDH_MocA"/>
    <property type="match status" value="1"/>
</dbReference>
<sequence>MLFRLRLHGEACLALYRPARRYMVNAAVRVGLIGTSGWAAGFHLPVLQSHDAAVVAAVCGRDRQRAAALADQHGVEQVYTDYQTMFDEAELDAVSVVTPEDLHHPMVMAALRAGLHVLCEKPMAFSAAQSAEMLAAAECAGVKHMVQFTNRGLPHYRYVKSLLDDGYVGQPYYGYFYWPTGWGPSEEVDNYHWASDARRARGAVNELGAHMIDVARWYMGDVVRVSASLRTFVQRADIDGGVMDNANDSACLLLDFASGAHAVLHVGMPNIVGPGLAHTGQTVIISGHDGSLEARCDPWTDVAVSEIVGLRRRAEQAETLAIPDDYFGGTPRGNAFDVFRRQSIGPRLFIDAIVGDLDISPNFADGHQVQRIIEAAVRSGLSGTAQDL</sequence>
<evidence type="ECO:0000259" key="3">
    <source>
        <dbReference type="Pfam" id="PF22725"/>
    </source>
</evidence>
<evidence type="ECO:0000259" key="2">
    <source>
        <dbReference type="Pfam" id="PF01408"/>
    </source>
</evidence>
<accession>A0ABP7CJI7</accession>
<feature type="domain" description="GFO/IDH/MocA-like oxidoreductase" evidence="3">
    <location>
        <begin position="156"/>
        <end position="293"/>
    </location>
</feature>
<comment type="caution">
    <text evidence="4">The sequence shown here is derived from an EMBL/GenBank/DDBJ whole genome shotgun (WGS) entry which is preliminary data.</text>
</comment>
<evidence type="ECO:0000256" key="1">
    <source>
        <dbReference type="ARBA" id="ARBA00023002"/>
    </source>
</evidence>
<dbReference type="PANTHER" id="PTHR43818:SF11">
    <property type="entry name" value="BCDNA.GH03377"/>
    <property type="match status" value="1"/>
</dbReference>
<evidence type="ECO:0000313" key="4">
    <source>
        <dbReference type="EMBL" id="GAA3691799.1"/>
    </source>
</evidence>
<dbReference type="Gene3D" id="3.30.360.10">
    <property type="entry name" value="Dihydrodipicolinate Reductase, domain 2"/>
    <property type="match status" value="1"/>
</dbReference>
<name>A0ABP7CJI7_9ACTN</name>
<keyword evidence="1" id="KW-0560">Oxidoreductase</keyword>
<reference evidence="5" key="1">
    <citation type="journal article" date="2019" name="Int. J. Syst. Evol. Microbiol.">
        <title>The Global Catalogue of Microorganisms (GCM) 10K type strain sequencing project: providing services to taxonomists for standard genome sequencing and annotation.</title>
        <authorList>
            <consortium name="The Broad Institute Genomics Platform"/>
            <consortium name="The Broad Institute Genome Sequencing Center for Infectious Disease"/>
            <person name="Wu L."/>
            <person name="Ma J."/>
        </authorList>
    </citation>
    <scope>NUCLEOTIDE SEQUENCE [LARGE SCALE GENOMIC DNA]</scope>
    <source>
        <strain evidence="5">JCM 16548</strain>
    </source>
</reference>
<organism evidence="4 5">
    <name type="scientific">Microlunatus aurantiacus</name>
    <dbReference type="NCBI Taxonomy" id="446786"/>
    <lineage>
        <taxon>Bacteria</taxon>
        <taxon>Bacillati</taxon>
        <taxon>Actinomycetota</taxon>
        <taxon>Actinomycetes</taxon>
        <taxon>Propionibacteriales</taxon>
        <taxon>Propionibacteriaceae</taxon>
        <taxon>Microlunatus</taxon>
    </lineage>
</organism>
<dbReference type="SUPFAM" id="SSF51735">
    <property type="entry name" value="NAD(P)-binding Rossmann-fold domains"/>
    <property type="match status" value="1"/>
</dbReference>
<keyword evidence="5" id="KW-1185">Reference proteome</keyword>
<dbReference type="EMBL" id="BAAAYX010000002">
    <property type="protein sequence ID" value="GAA3691799.1"/>
    <property type="molecule type" value="Genomic_DNA"/>
</dbReference>
<dbReference type="SUPFAM" id="SSF55347">
    <property type="entry name" value="Glyceraldehyde-3-phosphate dehydrogenase-like, C-terminal domain"/>
    <property type="match status" value="1"/>
</dbReference>
<gene>
    <name evidence="4" type="ORF">GCM10022204_03900</name>
</gene>